<dbReference type="Gene3D" id="3.90.1720.10">
    <property type="entry name" value="endopeptidase domain like (from Nostoc punctiforme)"/>
    <property type="match status" value="1"/>
</dbReference>
<dbReference type="InterPro" id="IPR007053">
    <property type="entry name" value="LRAT_dom"/>
</dbReference>
<name>A0AAX6NQP9_HETGA</name>
<accession>A0AAX6NQP9</accession>
<evidence type="ECO:0000313" key="6">
    <source>
        <dbReference type="Proteomes" id="UP000694906"/>
    </source>
</evidence>
<dbReference type="PROSITE" id="PS51934">
    <property type="entry name" value="LRAT"/>
    <property type="match status" value="1"/>
</dbReference>
<dbReference type="InterPro" id="IPR051496">
    <property type="entry name" value="H-rev107_PLA/AT"/>
</dbReference>
<evidence type="ECO:0000256" key="2">
    <source>
        <dbReference type="ARBA" id="ARBA00022679"/>
    </source>
</evidence>
<protein>
    <submittedName>
        <fullName evidence="7">Phospholipid-metabolizing enzyme A-C1 isoform X1</fullName>
    </submittedName>
</protein>
<dbReference type="GO" id="GO:0005737">
    <property type="term" value="C:cytoplasm"/>
    <property type="evidence" value="ECO:0007669"/>
    <property type="project" value="TreeGrafter"/>
</dbReference>
<gene>
    <name evidence="7" type="primary">Hrasls</name>
</gene>
<evidence type="ECO:0000259" key="5">
    <source>
        <dbReference type="PROSITE" id="PS51934"/>
    </source>
</evidence>
<keyword evidence="6" id="KW-1185">Reference proteome</keyword>
<evidence type="ECO:0000313" key="7">
    <source>
        <dbReference type="RefSeq" id="XP_004834825.2"/>
    </source>
</evidence>
<feature type="domain" description="LRAT" evidence="5">
    <location>
        <begin position="33"/>
        <end position="148"/>
    </location>
</feature>
<sequence>MIQSLFRSPTSEHMAFNDCFTLTYPGNPYPGDLIEVFRPGYQHWALYLGDGYVINVAPTDGIPSTFTSAKSVFSTKALVKMQLLKDVVGNDTYRINNKYDDMYPPLPVEEVIQRSEFVIGWEVPYDILDNNCEHFVTLLRYGEGVSEQANRAVSTIGLVTAVVSTFPSLGFFPKGQRTKYC</sequence>
<dbReference type="GO" id="GO:0016410">
    <property type="term" value="F:N-acyltransferase activity"/>
    <property type="evidence" value="ECO:0007669"/>
    <property type="project" value="TreeGrafter"/>
</dbReference>
<proteinExistence type="inferred from homology"/>
<evidence type="ECO:0000256" key="4">
    <source>
        <dbReference type="ARBA" id="ARBA00023098"/>
    </source>
</evidence>
<dbReference type="GeneID" id="101700575"/>
<keyword evidence="2" id="KW-0808">Transferase</keyword>
<dbReference type="AlphaFoldDB" id="A0AAX6NQP9"/>
<organism evidence="6 7">
    <name type="scientific">Heterocephalus glaber</name>
    <name type="common">Naked mole rat</name>
    <dbReference type="NCBI Taxonomy" id="10181"/>
    <lineage>
        <taxon>Eukaryota</taxon>
        <taxon>Metazoa</taxon>
        <taxon>Chordata</taxon>
        <taxon>Craniata</taxon>
        <taxon>Vertebrata</taxon>
        <taxon>Euteleostomi</taxon>
        <taxon>Mammalia</taxon>
        <taxon>Eutheria</taxon>
        <taxon>Euarchontoglires</taxon>
        <taxon>Glires</taxon>
        <taxon>Rodentia</taxon>
        <taxon>Hystricomorpha</taxon>
        <taxon>Bathyergidae</taxon>
        <taxon>Heterocephalus</taxon>
    </lineage>
</organism>
<keyword evidence="4" id="KW-0443">Lipid metabolism</keyword>
<dbReference type="GO" id="GO:0070292">
    <property type="term" value="P:N-acylphosphatidylethanolamine metabolic process"/>
    <property type="evidence" value="ECO:0007669"/>
    <property type="project" value="TreeGrafter"/>
</dbReference>
<evidence type="ECO:0000256" key="3">
    <source>
        <dbReference type="ARBA" id="ARBA00022801"/>
    </source>
</evidence>
<evidence type="ECO:0000256" key="1">
    <source>
        <dbReference type="ARBA" id="ARBA00007824"/>
    </source>
</evidence>
<dbReference type="Proteomes" id="UP000694906">
    <property type="component" value="Unplaced"/>
</dbReference>
<dbReference type="PANTHER" id="PTHR13943">
    <property type="entry name" value="HRAS-LIKE SUPPRESSOR - RELATED"/>
    <property type="match status" value="1"/>
</dbReference>
<dbReference type="GO" id="GO:0004623">
    <property type="term" value="F:phospholipase A2 activity"/>
    <property type="evidence" value="ECO:0007669"/>
    <property type="project" value="TreeGrafter"/>
</dbReference>
<reference evidence="7" key="1">
    <citation type="submission" date="2025-08" db="UniProtKB">
        <authorList>
            <consortium name="RefSeq"/>
        </authorList>
    </citation>
    <scope>IDENTIFICATION</scope>
</reference>
<comment type="similarity">
    <text evidence="1">Belongs to the H-rev107 family.</text>
</comment>
<dbReference type="Pfam" id="PF04970">
    <property type="entry name" value="LRAT"/>
    <property type="match status" value="1"/>
</dbReference>
<dbReference type="PANTHER" id="PTHR13943:SF37">
    <property type="entry name" value="PHOSPHOLIPASE A AND ACYLTRANSFERASE 1"/>
    <property type="match status" value="1"/>
</dbReference>
<dbReference type="RefSeq" id="XP_004834825.2">
    <property type="nucleotide sequence ID" value="XM_004834768.2"/>
</dbReference>
<dbReference type="GO" id="GO:0008970">
    <property type="term" value="F:phospholipase A1 activity"/>
    <property type="evidence" value="ECO:0007669"/>
    <property type="project" value="TreeGrafter"/>
</dbReference>
<dbReference type="CTD" id="57110"/>
<keyword evidence="3" id="KW-0378">Hydrolase</keyword>